<comment type="catalytic activity">
    <reaction evidence="11 12">
        <text>uridine(1498) in 16S rRNA + S-adenosyl-L-methionine = N(3)-methyluridine(1498) in 16S rRNA + S-adenosyl-L-homocysteine + H(+)</text>
        <dbReference type="Rhea" id="RHEA:42920"/>
        <dbReference type="Rhea" id="RHEA-COMP:10283"/>
        <dbReference type="Rhea" id="RHEA-COMP:10284"/>
        <dbReference type="ChEBI" id="CHEBI:15378"/>
        <dbReference type="ChEBI" id="CHEBI:57856"/>
        <dbReference type="ChEBI" id="CHEBI:59789"/>
        <dbReference type="ChEBI" id="CHEBI:65315"/>
        <dbReference type="ChEBI" id="CHEBI:74502"/>
        <dbReference type="EC" id="2.1.1.193"/>
    </reaction>
</comment>
<evidence type="ECO:0000256" key="11">
    <source>
        <dbReference type="ARBA" id="ARBA00047944"/>
    </source>
</evidence>
<gene>
    <name evidence="15" type="ORF">HF872_10085</name>
</gene>
<name>A0A848BXJ1_9FIRM</name>
<dbReference type="Pfam" id="PF20260">
    <property type="entry name" value="PUA_4"/>
    <property type="match status" value="1"/>
</dbReference>
<evidence type="ECO:0000256" key="7">
    <source>
        <dbReference type="ARBA" id="ARBA00022603"/>
    </source>
</evidence>
<keyword evidence="6 12" id="KW-0698">rRNA processing</keyword>
<keyword evidence="8 12" id="KW-0808">Transferase</keyword>
<dbReference type="GO" id="GO:0070475">
    <property type="term" value="P:rRNA base methylation"/>
    <property type="evidence" value="ECO:0007669"/>
    <property type="project" value="TreeGrafter"/>
</dbReference>
<evidence type="ECO:0000313" key="15">
    <source>
        <dbReference type="EMBL" id="NME28964.1"/>
    </source>
</evidence>
<evidence type="ECO:0000259" key="13">
    <source>
        <dbReference type="Pfam" id="PF04452"/>
    </source>
</evidence>
<dbReference type="SUPFAM" id="SSF75217">
    <property type="entry name" value="alpha/beta knot"/>
    <property type="match status" value="1"/>
</dbReference>
<dbReference type="InterPro" id="IPR029028">
    <property type="entry name" value="Alpha/beta_knot_MTases"/>
</dbReference>
<dbReference type="RefSeq" id="WP_170087881.1">
    <property type="nucleotide sequence ID" value="NZ_JABAFG010000017.1"/>
</dbReference>
<dbReference type="InterPro" id="IPR029026">
    <property type="entry name" value="tRNA_m1G_MTases_N"/>
</dbReference>
<organism evidence="15 16">
    <name type="scientific">Megasphaera hexanoica</name>
    <dbReference type="NCBI Taxonomy" id="1675036"/>
    <lineage>
        <taxon>Bacteria</taxon>
        <taxon>Bacillati</taxon>
        <taxon>Bacillota</taxon>
        <taxon>Negativicutes</taxon>
        <taxon>Veillonellales</taxon>
        <taxon>Veillonellaceae</taxon>
        <taxon>Megasphaera</taxon>
    </lineage>
</organism>
<dbReference type="EC" id="2.1.1.193" evidence="3 12"/>
<comment type="function">
    <text evidence="10 12">Specifically methylates the N3 position of the uracil ring of uridine 1498 (m3U1498) in 16S rRNA. Acts on the fully assembled 30S ribosomal subunit.</text>
</comment>
<dbReference type="PANTHER" id="PTHR30027">
    <property type="entry name" value="RIBOSOMAL RNA SMALL SUBUNIT METHYLTRANSFERASE E"/>
    <property type="match status" value="1"/>
</dbReference>
<keyword evidence="5 12" id="KW-0963">Cytoplasm</keyword>
<evidence type="ECO:0000256" key="10">
    <source>
        <dbReference type="ARBA" id="ARBA00025699"/>
    </source>
</evidence>
<dbReference type="Gene3D" id="3.40.1280.10">
    <property type="match status" value="1"/>
</dbReference>
<reference evidence="15 16" key="1">
    <citation type="submission" date="2020-04" db="EMBL/GenBank/DDBJ databases">
        <authorList>
            <person name="Hitch T.C.A."/>
            <person name="Wylensek D."/>
            <person name="Clavel T."/>
        </authorList>
    </citation>
    <scope>NUCLEOTIDE SEQUENCE [LARGE SCALE GENOMIC DNA]</scope>
    <source>
        <strain evidence="15 16">Oil-RF-744-FAT-WT-6-1</strain>
    </source>
</reference>
<dbReference type="SUPFAM" id="SSF88697">
    <property type="entry name" value="PUA domain-like"/>
    <property type="match status" value="1"/>
</dbReference>
<dbReference type="Proteomes" id="UP000591071">
    <property type="component" value="Unassembled WGS sequence"/>
</dbReference>
<dbReference type="GO" id="GO:0070042">
    <property type="term" value="F:rRNA (uridine-N3-)-methyltransferase activity"/>
    <property type="evidence" value="ECO:0007669"/>
    <property type="project" value="TreeGrafter"/>
</dbReference>
<sequence>MRKVFVNFPITSAFYLSADDSRHIITVLRKRQGDSIAVTDAAGVTYDCRIREADSQRALLEPLEKTGQKDGSAGRVILAAGLLKNDKFEWVVQKAAELGAGMIVPVQMEHCVVKLNDTRRRDRRLRWQRIAQEAAKQCGRDDIPEVADVLSFPELLKAYGTMPFIIPFEKETRPLRDCCAAVQTGDVVICIGPEGGFAREEIERAVTELASCQTVSLGPRILRAETAAVAALAIIMYERGFR</sequence>
<proteinExistence type="inferred from homology"/>
<dbReference type="CDD" id="cd18084">
    <property type="entry name" value="RsmE-like"/>
    <property type="match status" value="1"/>
</dbReference>
<dbReference type="NCBIfam" id="TIGR00046">
    <property type="entry name" value="RsmE family RNA methyltransferase"/>
    <property type="match status" value="1"/>
</dbReference>
<feature type="domain" description="Ribosomal RNA small subunit methyltransferase E methyltransferase" evidence="13">
    <location>
        <begin position="75"/>
        <end position="236"/>
    </location>
</feature>
<evidence type="ECO:0000313" key="16">
    <source>
        <dbReference type="Proteomes" id="UP000591071"/>
    </source>
</evidence>
<comment type="caution">
    <text evidence="15">The sequence shown here is derived from an EMBL/GenBank/DDBJ whole genome shotgun (WGS) entry which is preliminary data.</text>
</comment>
<feature type="domain" description="Ribosomal RNA small subunit methyltransferase E PUA-like" evidence="14">
    <location>
        <begin position="17"/>
        <end position="62"/>
    </location>
</feature>
<evidence type="ECO:0000259" key="14">
    <source>
        <dbReference type="Pfam" id="PF20260"/>
    </source>
</evidence>
<dbReference type="AlphaFoldDB" id="A0A848BXJ1"/>
<evidence type="ECO:0000256" key="3">
    <source>
        <dbReference type="ARBA" id="ARBA00012328"/>
    </source>
</evidence>
<evidence type="ECO:0000256" key="1">
    <source>
        <dbReference type="ARBA" id="ARBA00004496"/>
    </source>
</evidence>
<dbReference type="InterPro" id="IPR046886">
    <property type="entry name" value="RsmE_MTase_dom"/>
</dbReference>
<dbReference type="InterPro" id="IPR046887">
    <property type="entry name" value="RsmE_PUA-like"/>
</dbReference>
<keyword evidence="9 12" id="KW-0949">S-adenosyl-L-methionine</keyword>
<comment type="subcellular location">
    <subcellularLocation>
        <location evidence="1 12">Cytoplasm</location>
    </subcellularLocation>
</comment>
<dbReference type="InterPro" id="IPR006700">
    <property type="entry name" value="RsmE"/>
</dbReference>
<evidence type="ECO:0000256" key="12">
    <source>
        <dbReference type="PIRNR" id="PIRNR015601"/>
    </source>
</evidence>
<evidence type="ECO:0000256" key="8">
    <source>
        <dbReference type="ARBA" id="ARBA00022679"/>
    </source>
</evidence>
<keyword evidence="7 12" id="KW-0489">Methyltransferase</keyword>
<dbReference type="InterPro" id="IPR015947">
    <property type="entry name" value="PUA-like_sf"/>
</dbReference>
<evidence type="ECO:0000256" key="5">
    <source>
        <dbReference type="ARBA" id="ARBA00022490"/>
    </source>
</evidence>
<comment type="similarity">
    <text evidence="2 12">Belongs to the RNA methyltransferase RsmE family.</text>
</comment>
<dbReference type="PIRSF" id="PIRSF015601">
    <property type="entry name" value="MTase_slr0722"/>
    <property type="match status" value="1"/>
</dbReference>
<evidence type="ECO:0000256" key="4">
    <source>
        <dbReference type="ARBA" id="ARBA00013673"/>
    </source>
</evidence>
<evidence type="ECO:0000256" key="2">
    <source>
        <dbReference type="ARBA" id="ARBA00005528"/>
    </source>
</evidence>
<dbReference type="EMBL" id="JABAFG010000017">
    <property type="protein sequence ID" value="NME28964.1"/>
    <property type="molecule type" value="Genomic_DNA"/>
</dbReference>
<protein>
    <recommendedName>
        <fullName evidence="4 12">Ribosomal RNA small subunit methyltransferase E</fullName>
        <ecNumber evidence="3 12">2.1.1.193</ecNumber>
    </recommendedName>
</protein>
<evidence type="ECO:0000256" key="9">
    <source>
        <dbReference type="ARBA" id="ARBA00022691"/>
    </source>
</evidence>
<dbReference type="PANTHER" id="PTHR30027:SF3">
    <property type="entry name" value="16S RRNA (URACIL(1498)-N(3))-METHYLTRANSFERASE"/>
    <property type="match status" value="1"/>
</dbReference>
<accession>A0A848BXJ1</accession>
<dbReference type="GO" id="GO:0005737">
    <property type="term" value="C:cytoplasm"/>
    <property type="evidence" value="ECO:0007669"/>
    <property type="project" value="UniProtKB-SubCell"/>
</dbReference>
<evidence type="ECO:0000256" key="6">
    <source>
        <dbReference type="ARBA" id="ARBA00022552"/>
    </source>
</evidence>
<dbReference type="Pfam" id="PF04452">
    <property type="entry name" value="Methyltrans_RNA"/>
    <property type="match status" value="1"/>
</dbReference>